<sequence>MDRSDTSGFVSGGSLLRYLKALFILIYTSY</sequence>
<gene>
    <name evidence="1" type="ORF">DCAR_0933622</name>
</gene>
<reference evidence="1" key="1">
    <citation type="journal article" date="2016" name="Nat. Genet.">
        <title>A high-quality carrot genome assembly provides new insights into carotenoid accumulation and asterid genome evolution.</title>
        <authorList>
            <person name="Iorizzo M."/>
            <person name="Ellison S."/>
            <person name="Senalik D."/>
            <person name="Zeng P."/>
            <person name="Satapoomin P."/>
            <person name="Huang J."/>
            <person name="Bowman M."/>
            <person name="Iovene M."/>
            <person name="Sanseverino W."/>
            <person name="Cavagnaro P."/>
            <person name="Yildiz M."/>
            <person name="Macko-Podgorni A."/>
            <person name="Moranska E."/>
            <person name="Grzebelus E."/>
            <person name="Grzebelus D."/>
            <person name="Ashrafi H."/>
            <person name="Zheng Z."/>
            <person name="Cheng S."/>
            <person name="Spooner D."/>
            <person name="Van Deynze A."/>
            <person name="Simon P."/>
        </authorList>
    </citation>
    <scope>NUCLEOTIDE SEQUENCE</scope>
    <source>
        <tissue evidence="1">Leaf</tissue>
    </source>
</reference>
<reference evidence="1" key="2">
    <citation type="submission" date="2022-03" db="EMBL/GenBank/DDBJ databases">
        <title>Draft title - Genomic analysis of global carrot germplasm unveils the trajectory of domestication and the origin of high carotenoid orange carrot.</title>
        <authorList>
            <person name="Iorizzo M."/>
            <person name="Ellison S."/>
            <person name="Senalik D."/>
            <person name="Macko-Podgorni A."/>
            <person name="Grzebelus D."/>
            <person name="Bostan H."/>
            <person name="Rolling W."/>
            <person name="Curaba J."/>
            <person name="Simon P."/>
        </authorList>
    </citation>
    <scope>NUCLEOTIDE SEQUENCE</scope>
    <source>
        <tissue evidence="1">Leaf</tissue>
    </source>
</reference>
<dbReference type="EMBL" id="CP093351">
    <property type="protein sequence ID" value="WOH14106.1"/>
    <property type="molecule type" value="Genomic_DNA"/>
</dbReference>
<keyword evidence="2" id="KW-1185">Reference proteome</keyword>
<dbReference type="Proteomes" id="UP000077755">
    <property type="component" value="Chromosome 9"/>
</dbReference>
<name>A0AAF1BGI1_DAUCS</name>
<dbReference type="AlphaFoldDB" id="A0AAF1BGI1"/>
<organism evidence="1 2">
    <name type="scientific">Daucus carota subsp. sativus</name>
    <name type="common">Carrot</name>
    <dbReference type="NCBI Taxonomy" id="79200"/>
    <lineage>
        <taxon>Eukaryota</taxon>
        <taxon>Viridiplantae</taxon>
        <taxon>Streptophyta</taxon>
        <taxon>Embryophyta</taxon>
        <taxon>Tracheophyta</taxon>
        <taxon>Spermatophyta</taxon>
        <taxon>Magnoliopsida</taxon>
        <taxon>eudicotyledons</taxon>
        <taxon>Gunneridae</taxon>
        <taxon>Pentapetalae</taxon>
        <taxon>asterids</taxon>
        <taxon>campanulids</taxon>
        <taxon>Apiales</taxon>
        <taxon>Apiaceae</taxon>
        <taxon>Apioideae</taxon>
        <taxon>Scandiceae</taxon>
        <taxon>Daucinae</taxon>
        <taxon>Daucus</taxon>
        <taxon>Daucus sect. Daucus</taxon>
    </lineage>
</organism>
<protein>
    <submittedName>
        <fullName evidence="1">Uncharacterized protein</fullName>
    </submittedName>
</protein>
<evidence type="ECO:0000313" key="2">
    <source>
        <dbReference type="Proteomes" id="UP000077755"/>
    </source>
</evidence>
<evidence type="ECO:0000313" key="1">
    <source>
        <dbReference type="EMBL" id="WOH14106.1"/>
    </source>
</evidence>
<accession>A0AAF1BGI1</accession>
<proteinExistence type="predicted"/>